<feature type="transmembrane region" description="Helical" evidence="12">
    <location>
        <begin position="867"/>
        <end position="892"/>
    </location>
</feature>
<dbReference type="Gene3D" id="3.40.190.10">
    <property type="entry name" value="Periplasmic binding protein-like II"/>
    <property type="match status" value="2"/>
</dbReference>
<evidence type="ECO:0000256" key="10">
    <source>
        <dbReference type="ARBA" id="ARBA00023286"/>
    </source>
</evidence>
<feature type="signal peptide" evidence="13">
    <location>
        <begin position="1"/>
        <end position="19"/>
    </location>
</feature>
<dbReference type="InterPro" id="IPR019594">
    <property type="entry name" value="Glu/Gly-bd"/>
</dbReference>
<dbReference type="OrthoDB" id="8186464at2759"/>
<evidence type="ECO:0000256" key="4">
    <source>
        <dbReference type="ARBA" id="ARBA00022692"/>
    </source>
</evidence>
<evidence type="ECO:0000256" key="6">
    <source>
        <dbReference type="ARBA" id="ARBA00023065"/>
    </source>
</evidence>
<evidence type="ECO:0000256" key="3">
    <source>
        <dbReference type="ARBA" id="ARBA00022475"/>
    </source>
</evidence>
<keyword evidence="13" id="KW-0732">Signal</keyword>
<organism evidence="15 16">
    <name type="scientific">Trichogramma brassicae</name>
    <dbReference type="NCBI Taxonomy" id="86971"/>
    <lineage>
        <taxon>Eukaryota</taxon>
        <taxon>Metazoa</taxon>
        <taxon>Ecdysozoa</taxon>
        <taxon>Arthropoda</taxon>
        <taxon>Hexapoda</taxon>
        <taxon>Insecta</taxon>
        <taxon>Pterygota</taxon>
        <taxon>Neoptera</taxon>
        <taxon>Endopterygota</taxon>
        <taxon>Hymenoptera</taxon>
        <taxon>Apocrita</taxon>
        <taxon>Proctotrupomorpha</taxon>
        <taxon>Chalcidoidea</taxon>
        <taxon>Trichogrammatidae</taxon>
        <taxon>Trichogramma</taxon>
    </lineage>
</organism>
<feature type="transmembrane region" description="Helical" evidence="12">
    <location>
        <begin position="370"/>
        <end position="387"/>
    </location>
</feature>
<keyword evidence="16" id="KW-1185">Reference proteome</keyword>
<feature type="transmembrane region" description="Helical" evidence="12">
    <location>
        <begin position="340"/>
        <end position="358"/>
    </location>
</feature>
<proteinExistence type="predicted"/>
<evidence type="ECO:0000313" key="16">
    <source>
        <dbReference type="Proteomes" id="UP000479190"/>
    </source>
</evidence>
<evidence type="ECO:0000256" key="9">
    <source>
        <dbReference type="ARBA" id="ARBA00023180"/>
    </source>
</evidence>
<evidence type="ECO:0000256" key="7">
    <source>
        <dbReference type="ARBA" id="ARBA00023136"/>
    </source>
</evidence>
<evidence type="ECO:0000256" key="12">
    <source>
        <dbReference type="SAM" id="Phobius"/>
    </source>
</evidence>
<dbReference type="SUPFAM" id="SSF53850">
    <property type="entry name" value="Periplasmic binding protein-like II"/>
    <property type="match status" value="2"/>
</dbReference>
<keyword evidence="2" id="KW-0813">Transport</keyword>
<dbReference type="PANTHER" id="PTHR42643:SF30">
    <property type="entry name" value="IONOTROPIC RECEPTOR 40A-RELATED"/>
    <property type="match status" value="1"/>
</dbReference>
<keyword evidence="8" id="KW-0675">Receptor</keyword>
<feature type="transmembrane region" description="Helical" evidence="12">
    <location>
        <begin position="808"/>
        <end position="829"/>
    </location>
</feature>
<comment type="subcellular location">
    <subcellularLocation>
        <location evidence="1">Cell membrane</location>
        <topology evidence="1">Multi-pass membrane protein</topology>
    </subcellularLocation>
</comment>
<keyword evidence="11" id="KW-0407">Ion channel</keyword>
<evidence type="ECO:0000256" key="5">
    <source>
        <dbReference type="ARBA" id="ARBA00022989"/>
    </source>
</evidence>
<keyword evidence="5 12" id="KW-1133">Transmembrane helix</keyword>
<reference evidence="15 16" key="1">
    <citation type="submission" date="2020-02" db="EMBL/GenBank/DDBJ databases">
        <authorList>
            <person name="Ferguson B K."/>
        </authorList>
    </citation>
    <scope>NUCLEOTIDE SEQUENCE [LARGE SCALE GENOMIC DNA]</scope>
</reference>
<protein>
    <recommendedName>
        <fullName evidence="14">Ionotropic glutamate receptor L-glutamate and glycine-binding domain-containing protein</fullName>
    </recommendedName>
</protein>
<evidence type="ECO:0000259" key="14">
    <source>
        <dbReference type="Pfam" id="PF10613"/>
    </source>
</evidence>
<dbReference type="PANTHER" id="PTHR42643">
    <property type="entry name" value="IONOTROPIC RECEPTOR 20A-RELATED"/>
    <property type="match status" value="1"/>
</dbReference>
<gene>
    <name evidence="15" type="ORF">TBRA_LOCUS9612</name>
</gene>
<dbReference type="GO" id="GO:0005886">
    <property type="term" value="C:plasma membrane"/>
    <property type="evidence" value="ECO:0007669"/>
    <property type="project" value="UniProtKB-SubCell"/>
</dbReference>
<keyword evidence="9" id="KW-0325">Glycoprotein</keyword>
<dbReference type="InterPro" id="IPR052192">
    <property type="entry name" value="Insect_Ionotropic_Sensory_Rcpt"/>
</dbReference>
<keyword evidence="6" id="KW-0406">Ion transport</keyword>
<dbReference type="Proteomes" id="UP000479190">
    <property type="component" value="Unassembled WGS sequence"/>
</dbReference>
<evidence type="ECO:0000256" key="2">
    <source>
        <dbReference type="ARBA" id="ARBA00022448"/>
    </source>
</evidence>
<dbReference type="Pfam" id="PF10613">
    <property type="entry name" value="Lig_chan-Glu_bd"/>
    <property type="match status" value="2"/>
</dbReference>
<feature type="transmembrane region" description="Helical" evidence="12">
    <location>
        <begin position="399"/>
        <end position="421"/>
    </location>
</feature>
<feature type="domain" description="Ionotropic glutamate receptor L-glutamate and glycine-binding" evidence="14">
    <location>
        <begin position="701"/>
        <end position="787"/>
    </location>
</feature>
<evidence type="ECO:0000313" key="15">
    <source>
        <dbReference type="EMBL" id="CAB0037801.1"/>
    </source>
</evidence>
<keyword evidence="10" id="KW-1071">Ligand-gated ion channel</keyword>
<dbReference type="EMBL" id="CADCXV010000868">
    <property type="protein sequence ID" value="CAB0037801.1"/>
    <property type="molecule type" value="Genomic_DNA"/>
</dbReference>
<feature type="chain" id="PRO_5026132004" description="Ionotropic glutamate receptor L-glutamate and glycine-binding domain-containing protein" evidence="13">
    <location>
        <begin position="20"/>
        <end position="1009"/>
    </location>
</feature>
<accession>A0A6H5IKY1</accession>
<evidence type="ECO:0000256" key="11">
    <source>
        <dbReference type="ARBA" id="ARBA00023303"/>
    </source>
</evidence>
<sequence length="1009" mass="116779">MIAPRQQLVLVAICVLCLAIESGRCWEEIRIYEQLGYYMREIRTIYRTFNILIARNEMANDFRVSTAHSKLLKQLSSQHVYTTISPIRYIPDYAVYHHKKVSRPLVVVVIRSMEDFYELSAIMRRARFPLSLYKMLLVFTKRFEACHEPRGNPLGLSFDSMIMVKCYDQNYVHEWYSLHPNETRIGPRLYELDEERRQLRRLTDLKTYERRSSLEGIGLRVTVMEDVHVDEQGAICGFFGNVLMEIAKSANFTIELQPKERVPGSYDRRRNRTTGIIRKLYERKTDIGVGEFTVTHERLDILRFSKPIFVSKSNFYLKKSHESHVLWSMYYKVFGSKTSFILLMYILISPMIITLTMFRKNLRFGDKIYNMYFNVLGIFSSGTPIVVPTDTSERIAHYSLYLLSFVLYTAYSALLVSYLTIFKPDLPFHSLAEFVEAKTHKITTLQNTSFTDDFKICGNRKLVLYMDELVLWSNRLYVPCELIAFERDRLSSLSLAFPRNSPYIGLFDFHTGLDSVKNIVELYHIFSANGIAAQSIPLRKLSDFSIHYQCPSPAPLQMIVLSSIEDLQIFRNFSNSYPMGRRRWLVIMENSAELLAYCHSPGENNTLNLTFDTEMLVWCENEATINEWYCRANGLVDVHRVADWSLVSGLVRVERRSLWQRRRSLDGARIRIATVKDTAYDSLTSSLATYDGDAARQRQQSAPTLLGLFGQTLRELSDTMNFRVELVASETMYGNYDPVTGGWSGVIGLLAERRIDLGVAEFGRSTDRLEVVDYSSPLVLTRMNLYFEQPTVSAITWSSYAQVLENKIWYASCTLMIVCSLLISFMMTMFRQEGIFSLIVENLFIIWGIQCQQGLPVFPSERSLKLAFFSLFVLFLVINIAYSATLTSYLAVNVPVLPFSNEQEFLENRSYNLTLLRGNLYHDFIVRSPDRFTERVRERLKRVEELPYSMIDAVSQVCTEKVVLYTNEIFVDKIGPLIPCQITAIDTGRLDSAAFTMTKGNPYRRIFDY</sequence>
<evidence type="ECO:0000256" key="8">
    <source>
        <dbReference type="ARBA" id="ARBA00023170"/>
    </source>
</evidence>
<feature type="transmembrane region" description="Helical" evidence="12">
    <location>
        <begin position="835"/>
        <end position="855"/>
    </location>
</feature>
<keyword evidence="4 12" id="KW-0812">Transmembrane</keyword>
<dbReference type="Gene3D" id="1.10.287.70">
    <property type="match status" value="2"/>
</dbReference>
<feature type="domain" description="Ionotropic glutamate receptor L-glutamate and glycine-binding" evidence="14">
    <location>
        <begin position="226"/>
        <end position="309"/>
    </location>
</feature>
<evidence type="ECO:0000256" key="1">
    <source>
        <dbReference type="ARBA" id="ARBA00004651"/>
    </source>
</evidence>
<keyword evidence="3" id="KW-1003">Cell membrane</keyword>
<evidence type="ECO:0000256" key="13">
    <source>
        <dbReference type="SAM" id="SignalP"/>
    </source>
</evidence>
<dbReference type="GO" id="GO:0015276">
    <property type="term" value="F:ligand-gated monoatomic ion channel activity"/>
    <property type="evidence" value="ECO:0007669"/>
    <property type="project" value="InterPro"/>
</dbReference>
<dbReference type="AlphaFoldDB" id="A0A6H5IKY1"/>
<name>A0A6H5IKY1_9HYME</name>
<keyword evidence="7 12" id="KW-0472">Membrane</keyword>